<sequence>MTVRRYSVRPMRFEEGGTVLVVTGPRMPRAGYVVSTRCEAHELIARAEVRRLGRGRWSVEQDGSTVYLRDRLSGATRIFRSPIGERTAWQQAAVFLAALKVAGRRAPRAV</sequence>
<reference evidence="1 2" key="1">
    <citation type="journal article" date="2013" name="Genome Announc.">
        <title>First draft genome sequence from a member of the genus agrococcus, isolated from modern microbialites.</title>
        <authorList>
            <person name="White R.A.III."/>
            <person name="Grassa C.J."/>
            <person name="Suttle C.A."/>
        </authorList>
    </citation>
    <scope>NUCLEOTIDE SEQUENCE [LARGE SCALE GENOMIC DNA]</scope>
    <source>
        <strain evidence="1 2">RW1</strain>
    </source>
</reference>
<protein>
    <submittedName>
        <fullName evidence="1">Uncharacterized protein</fullName>
    </submittedName>
</protein>
<keyword evidence="2" id="KW-1185">Reference proteome</keyword>
<dbReference type="AlphaFoldDB" id="U1MNL7"/>
<dbReference type="Proteomes" id="UP000016462">
    <property type="component" value="Unassembled WGS sequence"/>
</dbReference>
<evidence type="ECO:0000313" key="2">
    <source>
        <dbReference type="Proteomes" id="UP000016462"/>
    </source>
</evidence>
<evidence type="ECO:0000313" key="1">
    <source>
        <dbReference type="EMBL" id="ERG63491.1"/>
    </source>
</evidence>
<name>U1MNL7_9MICO</name>
<dbReference type="EMBL" id="ASHR01000031">
    <property type="protein sequence ID" value="ERG63491.1"/>
    <property type="molecule type" value="Genomic_DNA"/>
</dbReference>
<dbReference type="RefSeq" id="WP_021011236.1">
    <property type="nucleotide sequence ID" value="NZ_ASHR01000031.1"/>
</dbReference>
<accession>U1MNL7</accession>
<organism evidence="1 2">
    <name type="scientific">Agrococcus pavilionensis RW1</name>
    <dbReference type="NCBI Taxonomy" id="1330458"/>
    <lineage>
        <taxon>Bacteria</taxon>
        <taxon>Bacillati</taxon>
        <taxon>Actinomycetota</taxon>
        <taxon>Actinomycetes</taxon>
        <taxon>Micrococcales</taxon>
        <taxon>Microbacteriaceae</taxon>
        <taxon>Agrococcus</taxon>
    </lineage>
</organism>
<gene>
    <name evidence="1" type="ORF">L332_03350</name>
</gene>
<comment type="caution">
    <text evidence="1">The sequence shown here is derived from an EMBL/GenBank/DDBJ whole genome shotgun (WGS) entry which is preliminary data.</text>
</comment>
<proteinExistence type="predicted"/>